<dbReference type="Proteomes" id="UP001190700">
    <property type="component" value="Unassembled WGS sequence"/>
</dbReference>
<keyword evidence="4" id="KW-1185">Reference proteome</keyword>
<dbReference type="SUPFAM" id="SSF52540">
    <property type="entry name" value="P-loop containing nucleoside triphosphate hydrolases"/>
    <property type="match status" value="1"/>
</dbReference>
<accession>A0AAE0GVA2</accession>
<proteinExistence type="predicted"/>
<evidence type="ECO:0000256" key="1">
    <source>
        <dbReference type="SAM" id="Phobius"/>
    </source>
</evidence>
<reference evidence="3 4" key="1">
    <citation type="journal article" date="2015" name="Genome Biol. Evol.">
        <title>Comparative Genomics of a Bacterivorous Green Alga Reveals Evolutionary Causalities and Consequences of Phago-Mixotrophic Mode of Nutrition.</title>
        <authorList>
            <person name="Burns J.A."/>
            <person name="Paasch A."/>
            <person name="Narechania A."/>
            <person name="Kim E."/>
        </authorList>
    </citation>
    <scope>NUCLEOTIDE SEQUENCE [LARGE SCALE GENOMIC DNA]</scope>
    <source>
        <strain evidence="3 4">PLY_AMNH</strain>
    </source>
</reference>
<dbReference type="GO" id="GO:0003924">
    <property type="term" value="F:GTPase activity"/>
    <property type="evidence" value="ECO:0007669"/>
    <property type="project" value="InterPro"/>
</dbReference>
<name>A0AAE0GVA2_9CHLO</name>
<evidence type="ECO:0000259" key="2">
    <source>
        <dbReference type="Pfam" id="PF02263"/>
    </source>
</evidence>
<comment type="caution">
    <text evidence="3">The sequence shown here is derived from an EMBL/GenBank/DDBJ whole genome shotgun (WGS) entry which is preliminary data.</text>
</comment>
<feature type="domain" description="Guanylate-binding protein N-terminal" evidence="2">
    <location>
        <begin position="54"/>
        <end position="306"/>
    </location>
</feature>
<protein>
    <recommendedName>
        <fullName evidence="2">Guanylate-binding protein N-terminal domain-containing protein</fullName>
    </recommendedName>
</protein>
<gene>
    <name evidence="3" type="ORF">CYMTET_7280</name>
</gene>
<feature type="transmembrane region" description="Helical" evidence="1">
    <location>
        <begin position="745"/>
        <end position="763"/>
    </location>
</feature>
<keyword evidence="1" id="KW-0812">Transmembrane</keyword>
<organism evidence="3 4">
    <name type="scientific">Cymbomonas tetramitiformis</name>
    <dbReference type="NCBI Taxonomy" id="36881"/>
    <lineage>
        <taxon>Eukaryota</taxon>
        <taxon>Viridiplantae</taxon>
        <taxon>Chlorophyta</taxon>
        <taxon>Pyramimonadophyceae</taxon>
        <taxon>Pyramimonadales</taxon>
        <taxon>Pyramimonadaceae</taxon>
        <taxon>Cymbomonas</taxon>
    </lineage>
</organism>
<evidence type="ECO:0000313" key="4">
    <source>
        <dbReference type="Proteomes" id="UP001190700"/>
    </source>
</evidence>
<keyword evidence="1" id="KW-1133">Transmembrane helix</keyword>
<dbReference type="GO" id="GO:0005525">
    <property type="term" value="F:GTP binding"/>
    <property type="evidence" value="ECO:0007669"/>
    <property type="project" value="InterPro"/>
</dbReference>
<dbReference type="InterPro" id="IPR015894">
    <property type="entry name" value="Guanylate-bd_N"/>
</dbReference>
<dbReference type="Gene3D" id="3.40.50.300">
    <property type="entry name" value="P-loop containing nucleotide triphosphate hydrolases"/>
    <property type="match status" value="1"/>
</dbReference>
<dbReference type="InterPro" id="IPR027417">
    <property type="entry name" value="P-loop_NTPase"/>
</dbReference>
<dbReference type="PANTHER" id="PTHR10751">
    <property type="entry name" value="GUANYLATE BINDING PROTEIN"/>
    <property type="match status" value="1"/>
</dbReference>
<evidence type="ECO:0000313" key="3">
    <source>
        <dbReference type="EMBL" id="KAK3285099.1"/>
    </source>
</evidence>
<keyword evidence="1" id="KW-0472">Membrane</keyword>
<sequence length="778" mass="86581">MQEVMLSRPNAIRWLAGYVLLYGMAVLEAAPPKLIVPNDVSPIQLVRKPENSQGQLELTEEGVDVLMNLTAPFAMVAAVGPTRTGKSSLLGRAFLSMPEIFEIGTGVHSHTTGIWITNKPVIIPTKRYGRLSVIFVDTEGFHGVQEKTSKTYENNLFAVSYLLSSTLIYNSAYPMDSHHVDELKGYSKTATNMAKTLEASGVHINRNPPDLLWVVQNFNFYNLNNSGMSGDDLLGNLTDSTMLSTLGMADESLDNLHGMFRTKALAPIHRPHNDDKVLANLGKHDDVELKREYIRDIRRLRDKIYSSLEPMQVAGVNIDGKEFTLNIERWVLYGHIQISEDSEGMHYVDKRMEKHVEEVLADYQERIAQLQLKVEGKGILPMILFKKSLDEVQSATLTKLQSRAKFWSYTLKGSPLEANLKSTISQKGRDMQRLYTGNALKSLAKYMDGKRSEVVENLKKNLKLRASLNLATGAAVPKSSEVSLDVKGLQLAVRAVTRGAEGAVQKEAAKFDLQEDRLGKQYTDEFKRWCAALQEVLLFTHKNTKGIATTHHQECKAKELRDVGADNFKGKCGFQMAENGEQAVRDHAVEVLPSSKNETDPFFQEAVRWAVANQRTALAPLFTDSMASYKKAIEDTLGQLAAVLLDDAEAAAHLVGMVDLLSGTLEAQLERVVEYELGKFDQELRRLHLHGAKSGACYLVPKDERLPGIKAEDTSIACDEYRSNLEEKVRSAVAVVLERQRSVKGAVLIAAFLGVCFGVRVLLLKIRARRNVKLSAKI</sequence>
<dbReference type="Pfam" id="PF02263">
    <property type="entry name" value="GBP"/>
    <property type="match status" value="1"/>
</dbReference>
<dbReference type="AlphaFoldDB" id="A0AAE0GVA2"/>
<dbReference type="EMBL" id="LGRX02001963">
    <property type="protein sequence ID" value="KAK3285099.1"/>
    <property type="molecule type" value="Genomic_DNA"/>
</dbReference>